<evidence type="ECO:0000313" key="2">
    <source>
        <dbReference type="Proteomes" id="UP001178148"/>
    </source>
</evidence>
<name>A0AA90ST22_9GAMM</name>
<dbReference type="AlphaFoldDB" id="A0AA90ST22"/>
<dbReference type="EMBL" id="JASXSV010000010">
    <property type="protein sequence ID" value="MDP0589185.1"/>
    <property type="molecule type" value="Genomic_DNA"/>
</dbReference>
<reference evidence="1 2" key="1">
    <citation type="journal article" date="2023" name="bioRxiv">
        <title>An intranuclear bacterial parasite of deep-sea mussels expresses apoptosis inhibitors acquired from its host.</title>
        <authorList>
            <person name="Gonzalez Porras M.A."/>
            <person name="Assie A."/>
            <person name="Tietjen M."/>
            <person name="Violette M."/>
            <person name="Kleiner M."/>
            <person name="Gruber-Vodicka H."/>
            <person name="Dubilier N."/>
            <person name="Leisch N."/>
        </authorList>
    </citation>
    <scope>NUCLEOTIDE SEQUENCE [LARGE SCALE GENOMIC DNA]</scope>
    <source>
        <strain evidence="1">IAP13</strain>
    </source>
</reference>
<protein>
    <submittedName>
        <fullName evidence="1">Uncharacterized protein</fullName>
    </submittedName>
</protein>
<dbReference type="Proteomes" id="UP001178148">
    <property type="component" value="Unassembled WGS sequence"/>
</dbReference>
<proteinExistence type="predicted"/>
<accession>A0AA90ST22</accession>
<evidence type="ECO:0000313" key="1">
    <source>
        <dbReference type="EMBL" id="MDP0589185.1"/>
    </source>
</evidence>
<organism evidence="1 2">
    <name type="scientific">Candidatus Endonucleibacter bathymodioli</name>
    <dbReference type="NCBI Taxonomy" id="539814"/>
    <lineage>
        <taxon>Bacteria</taxon>
        <taxon>Pseudomonadati</taxon>
        <taxon>Pseudomonadota</taxon>
        <taxon>Gammaproteobacteria</taxon>
        <taxon>Oceanospirillales</taxon>
        <taxon>Endozoicomonadaceae</taxon>
        <taxon>Candidatus Endonucleibacter</taxon>
    </lineage>
</organism>
<comment type="caution">
    <text evidence="1">The sequence shown here is derived from an EMBL/GenBank/DDBJ whole genome shotgun (WGS) entry which is preliminary data.</text>
</comment>
<sequence>MDMTPQAEALYEFVIKTIEEEFVEELSFLVNYDKTKKAIQDIIDIPDRMIDLFIQLCLQSNGSLSARKRSSHFDFLTDEELVAMKQAVKDGYNRPNEEFS</sequence>
<keyword evidence="2" id="KW-1185">Reference proteome</keyword>
<gene>
    <name evidence="1" type="ORF">QS748_08315</name>
</gene>